<gene>
    <name evidence="2" type="ORF">DKX38_015267</name>
</gene>
<dbReference type="PANTHER" id="PTHR11413:SF123">
    <property type="entry name" value="CYSTEINE PROTEINASE INHIBITOR"/>
    <property type="match status" value="1"/>
</dbReference>
<protein>
    <recommendedName>
        <fullName evidence="1">Cysteine proteinase inhibitor</fullName>
    </recommendedName>
</protein>
<keyword evidence="1" id="KW-0789">Thiol protease inhibitor</keyword>
<keyword evidence="1" id="KW-0646">Protease inhibitor</keyword>
<evidence type="ECO:0000313" key="3">
    <source>
        <dbReference type="Proteomes" id="UP000326939"/>
    </source>
</evidence>
<name>A0A5N5L4Q8_9ROSI</name>
<comment type="caution">
    <text evidence="2">The sequence shown here is derived from an EMBL/GenBank/DDBJ whole genome shotgun (WGS) entry which is preliminary data.</text>
</comment>
<evidence type="ECO:0000256" key="1">
    <source>
        <dbReference type="RuleBase" id="RU362130"/>
    </source>
</evidence>
<dbReference type="InterPro" id="IPR027214">
    <property type="entry name" value="Cystatin"/>
</dbReference>
<dbReference type="Proteomes" id="UP000326939">
    <property type="component" value="Chromosome 10"/>
</dbReference>
<dbReference type="PANTHER" id="PTHR11413">
    <property type="entry name" value="CYSTATIN FAMILY MEMBER"/>
    <property type="match status" value="1"/>
</dbReference>
<dbReference type="AlphaFoldDB" id="A0A5N5L4Q8"/>
<evidence type="ECO:0000313" key="2">
    <source>
        <dbReference type="EMBL" id="KAB5537734.1"/>
    </source>
</evidence>
<dbReference type="EMBL" id="VDCV01000010">
    <property type="protein sequence ID" value="KAB5537734.1"/>
    <property type="molecule type" value="Genomic_DNA"/>
</dbReference>
<keyword evidence="3" id="KW-1185">Reference proteome</keyword>
<dbReference type="SUPFAM" id="SSF47616">
    <property type="entry name" value="GST C-terminal domain-like"/>
    <property type="match status" value="1"/>
</dbReference>
<accession>A0A5N5L4Q8</accession>
<dbReference type="Gene3D" id="1.20.1050.10">
    <property type="match status" value="1"/>
</dbReference>
<dbReference type="InterPro" id="IPR036282">
    <property type="entry name" value="Glutathione-S-Trfase_C_sf"/>
</dbReference>
<comment type="similarity">
    <text evidence="1">Belongs to the cystatin family. Phytocystatin subfamily.</text>
</comment>
<dbReference type="GO" id="GO:0004869">
    <property type="term" value="F:cysteine-type endopeptidase inhibitor activity"/>
    <property type="evidence" value="ECO:0007669"/>
    <property type="project" value="UniProtKB-KW"/>
</dbReference>
<dbReference type="Gene3D" id="3.10.450.10">
    <property type="match status" value="1"/>
</dbReference>
<dbReference type="SUPFAM" id="SSF54403">
    <property type="entry name" value="Cystatin/monellin"/>
    <property type="match status" value="1"/>
</dbReference>
<dbReference type="InterPro" id="IPR046350">
    <property type="entry name" value="Cystatin_sf"/>
</dbReference>
<reference evidence="3" key="1">
    <citation type="journal article" date="2019" name="Gigascience">
        <title>De novo genome assembly of the endangered Acer yangbiense, a plant species with extremely small populations endemic to Yunnan Province, China.</title>
        <authorList>
            <person name="Yang J."/>
            <person name="Wariss H.M."/>
            <person name="Tao L."/>
            <person name="Zhang R."/>
            <person name="Yun Q."/>
            <person name="Hollingsworth P."/>
            <person name="Dao Z."/>
            <person name="Luo G."/>
            <person name="Guo H."/>
            <person name="Ma Y."/>
            <person name="Sun W."/>
        </authorList>
    </citation>
    <scope>NUCLEOTIDE SEQUENCE [LARGE SCALE GENOMIC DNA]</scope>
    <source>
        <strain evidence="3">cv. br00</strain>
    </source>
</reference>
<proteinExistence type="inferred from homology"/>
<sequence length="223" mass="25236">MYHLTIEAIEAGKKKLYEAKAWVKSWFNFKELHEFKDAGNVSVYTSSDLGVKRDWKIILFSVANLSATDYKFALNMVTYGWIAQWLEVLEEVAGVKLFEPQKFPRLHAWIENFRMSPSARKIFQDMTRYWSTLNLLEVAGSLKAEAATDEEELMVVRQAFSLRVPVLLRVCIGCKFMDGICRTTYKPSGLKGRAEGKGSVCIPLLLSSGATGMDEQGDEAVME</sequence>
<organism evidence="2 3">
    <name type="scientific">Salix brachista</name>
    <dbReference type="NCBI Taxonomy" id="2182728"/>
    <lineage>
        <taxon>Eukaryota</taxon>
        <taxon>Viridiplantae</taxon>
        <taxon>Streptophyta</taxon>
        <taxon>Embryophyta</taxon>
        <taxon>Tracheophyta</taxon>
        <taxon>Spermatophyta</taxon>
        <taxon>Magnoliopsida</taxon>
        <taxon>eudicotyledons</taxon>
        <taxon>Gunneridae</taxon>
        <taxon>Pentapetalae</taxon>
        <taxon>rosids</taxon>
        <taxon>fabids</taxon>
        <taxon>Malpighiales</taxon>
        <taxon>Salicaceae</taxon>
        <taxon>Saliceae</taxon>
        <taxon>Salix</taxon>
    </lineage>
</organism>